<evidence type="ECO:0000313" key="1">
    <source>
        <dbReference type="EMBL" id="TNN21372.1"/>
    </source>
</evidence>
<protein>
    <submittedName>
        <fullName evidence="1">Uncharacterized protein</fullName>
    </submittedName>
</protein>
<comment type="caution">
    <text evidence="1">The sequence shown here is derived from an EMBL/GenBank/DDBJ whole genome shotgun (WGS) entry which is preliminary data.</text>
</comment>
<keyword evidence="2" id="KW-1185">Reference proteome</keyword>
<organism evidence="1 2">
    <name type="scientific">Schistosoma japonicum</name>
    <name type="common">Blood fluke</name>
    <dbReference type="NCBI Taxonomy" id="6182"/>
    <lineage>
        <taxon>Eukaryota</taxon>
        <taxon>Metazoa</taxon>
        <taxon>Spiralia</taxon>
        <taxon>Lophotrochozoa</taxon>
        <taxon>Platyhelminthes</taxon>
        <taxon>Trematoda</taxon>
        <taxon>Digenea</taxon>
        <taxon>Strigeidida</taxon>
        <taxon>Schistosomatoidea</taxon>
        <taxon>Schistosomatidae</taxon>
        <taxon>Schistosoma</taxon>
    </lineage>
</organism>
<gene>
    <name evidence="1" type="ORF">EWB00_010511</name>
</gene>
<proteinExistence type="predicted"/>
<accession>A0A4Z2DYY4</accession>
<reference evidence="1 2" key="1">
    <citation type="submission" date="2019-03" db="EMBL/GenBank/DDBJ databases">
        <title>An improved genome assembly of the fluke Schistosoma japonicum.</title>
        <authorList>
            <person name="Hu W."/>
            <person name="Luo F."/>
            <person name="Yin M."/>
            <person name="Mo X."/>
            <person name="Sun C."/>
            <person name="Wu Q."/>
            <person name="Zhu B."/>
            <person name="Xiang M."/>
            <person name="Wang J."/>
            <person name="Wang Y."/>
            <person name="Zhang T."/>
            <person name="Xu B."/>
            <person name="Zheng H."/>
            <person name="Feng Z."/>
        </authorList>
    </citation>
    <scope>NUCLEOTIDE SEQUENCE [LARGE SCALE GENOMIC DNA]</scope>
    <source>
        <strain evidence="1">HuSjv2</strain>
        <tissue evidence="1">Worms</tissue>
    </source>
</reference>
<sequence>MPKPSLRISHHETVVFIQYCLIETAAYPLPSEVAFEGEVAQCVSISAVLRLILAPVVTLKLLTALVSVSALCSTLGITEDESFYSSVPVNFIWGH</sequence>
<dbReference type="EMBL" id="SKCS01000008">
    <property type="protein sequence ID" value="TNN21372.1"/>
    <property type="molecule type" value="Genomic_DNA"/>
</dbReference>
<name>A0A4Z2DYY4_SCHJA</name>
<dbReference type="Proteomes" id="UP000311919">
    <property type="component" value="Unassembled WGS sequence"/>
</dbReference>
<dbReference type="AlphaFoldDB" id="A0A4Z2DYY4"/>
<evidence type="ECO:0000313" key="2">
    <source>
        <dbReference type="Proteomes" id="UP000311919"/>
    </source>
</evidence>